<dbReference type="OrthoDB" id="497541at2759"/>
<comment type="caution">
    <text evidence="12">The sequence shown here is derived from an EMBL/GenBank/DDBJ whole genome shotgun (WGS) entry which is preliminary data.</text>
</comment>
<evidence type="ECO:0000256" key="6">
    <source>
        <dbReference type="ARBA" id="ARBA00022692"/>
    </source>
</evidence>
<comment type="similarity">
    <text evidence="3 10">Belongs to the glycosyltransferase 22 family.</text>
</comment>
<dbReference type="GO" id="GO:0006487">
    <property type="term" value="P:protein N-linked glycosylation"/>
    <property type="evidence" value="ECO:0007669"/>
    <property type="project" value="TreeGrafter"/>
</dbReference>
<evidence type="ECO:0000256" key="10">
    <source>
        <dbReference type="RuleBase" id="RU363075"/>
    </source>
</evidence>
<dbReference type="PANTHER" id="PTHR22760">
    <property type="entry name" value="GLYCOSYLTRANSFERASE"/>
    <property type="match status" value="1"/>
</dbReference>
<gene>
    <name evidence="12" type="primary">Alg9</name>
    <name evidence="12" type="ORF">FJT64_005627</name>
</gene>
<evidence type="ECO:0000256" key="2">
    <source>
        <dbReference type="ARBA" id="ARBA00004922"/>
    </source>
</evidence>
<comment type="pathway">
    <text evidence="2">Protein modification; protein glycosylation.</text>
</comment>
<keyword evidence="9 10" id="KW-0472">Membrane</keyword>
<keyword evidence="6 10" id="KW-0812">Transmembrane</keyword>
<evidence type="ECO:0000256" key="4">
    <source>
        <dbReference type="ARBA" id="ARBA00022676"/>
    </source>
</evidence>
<feature type="transmembrane region" description="Helical" evidence="10">
    <location>
        <begin position="317"/>
        <end position="337"/>
    </location>
</feature>
<feature type="transmembrane region" description="Helical" evidence="10">
    <location>
        <begin position="170"/>
        <end position="192"/>
    </location>
</feature>
<evidence type="ECO:0000256" key="11">
    <source>
        <dbReference type="SAM" id="MobiDB-lite"/>
    </source>
</evidence>
<dbReference type="GO" id="GO:0005789">
    <property type="term" value="C:endoplasmic reticulum membrane"/>
    <property type="evidence" value="ECO:0007669"/>
    <property type="project" value="UniProtKB-SubCell"/>
</dbReference>
<dbReference type="AlphaFoldDB" id="A0A6A4VRM3"/>
<evidence type="ECO:0000256" key="1">
    <source>
        <dbReference type="ARBA" id="ARBA00004477"/>
    </source>
</evidence>
<dbReference type="InterPro" id="IPR005599">
    <property type="entry name" value="GPI_mannosylTrfase"/>
</dbReference>
<evidence type="ECO:0000256" key="7">
    <source>
        <dbReference type="ARBA" id="ARBA00022824"/>
    </source>
</evidence>
<evidence type="ECO:0000256" key="5">
    <source>
        <dbReference type="ARBA" id="ARBA00022679"/>
    </source>
</evidence>
<accession>A0A6A4VRM3</accession>
<dbReference type="Proteomes" id="UP000440578">
    <property type="component" value="Unassembled WGS sequence"/>
</dbReference>
<evidence type="ECO:0000313" key="13">
    <source>
        <dbReference type="Proteomes" id="UP000440578"/>
    </source>
</evidence>
<feature type="transmembrane region" description="Helical" evidence="10">
    <location>
        <begin position="249"/>
        <end position="268"/>
    </location>
</feature>
<dbReference type="PANTHER" id="PTHR22760:SF2">
    <property type="entry name" value="ALPHA-1,2-MANNOSYLTRANSFERASE ALG9"/>
    <property type="match status" value="1"/>
</dbReference>
<dbReference type="GO" id="GO:0000026">
    <property type="term" value="F:alpha-1,2-mannosyltransferase activity"/>
    <property type="evidence" value="ECO:0007669"/>
    <property type="project" value="TreeGrafter"/>
</dbReference>
<proteinExistence type="inferred from homology"/>
<evidence type="ECO:0000256" key="8">
    <source>
        <dbReference type="ARBA" id="ARBA00022989"/>
    </source>
</evidence>
<feature type="compositionally biased region" description="Basic residues" evidence="11">
    <location>
        <begin position="1"/>
        <end position="11"/>
    </location>
</feature>
<keyword evidence="5 12" id="KW-0808">Transferase</keyword>
<evidence type="ECO:0000256" key="3">
    <source>
        <dbReference type="ARBA" id="ARBA00007063"/>
    </source>
</evidence>
<keyword evidence="8 10" id="KW-1133">Transmembrane helix</keyword>
<feature type="compositionally biased region" description="Basic and acidic residues" evidence="11">
    <location>
        <begin position="12"/>
        <end position="27"/>
    </location>
</feature>
<feature type="region of interest" description="Disordered" evidence="11">
    <location>
        <begin position="1"/>
        <end position="51"/>
    </location>
</feature>
<evidence type="ECO:0000256" key="9">
    <source>
        <dbReference type="ARBA" id="ARBA00023136"/>
    </source>
</evidence>
<name>A0A6A4VRM3_AMPAM</name>
<feature type="transmembrane region" description="Helical" evidence="10">
    <location>
        <begin position="138"/>
        <end position="158"/>
    </location>
</feature>
<dbReference type="UniPathway" id="UPA00378"/>
<feature type="transmembrane region" description="Helical" evidence="10">
    <location>
        <begin position="344"/>
        <end position="366"/>
    </location>
</feature>
<keyword evidence="13" id="KW-1185">Reference proteome</keyword>
<dbReference type="EMBL" id="VIIS01001525">
    <property type="protein sequence ID" value="KAF0296885.1"/>
    <property type="molecule type" value="Genomic_DNA"/>
</dbReference>
<reference evidence="12 13" key="1">
    <citation type="submission" date="2019-07" db="EMBL/GenBank/DDBJ databases">
        <title>Draft genome assembly of a fouling barnacle, Amphibalanus amphitrite (Darwin, 1854): The first reference genome for Thecostraca.</title>
        <authorList>
            <person name="Kim W."/>
        </authorList>
    </citation>
    <scope>NUCLEOTIDE SEQUENCE [LARGE SCALE GENOMIC DNA]</scope>
    <source>
        <strain evidence="12">SNU_AA5</strain>
        <tissue evidence="12">Soma without cirri and trophi</tissue>
    </source>
</reference>
<keyword evidence="7 10" id="KW-0256">Endoplasmic reticulum</keyword>
<feature type="transmembrane region" description="Helical" evidence="10">
    <location>
        <begin position="115"/>
        <end position="132"/>
    </location>
</feature>
<keyword evidence="4 10" id="KW-0328">Glycosyltransferase</keyword>
<feature type="compositionally biased region" description="Pro residues" evidence="11">
    <location>
        <begin position="36"/>
        <end position="48"/>
    </location>
</feature>
<sequence length="613" mass="69344">MAPPTRNRKTASRKEMRRELRQQRQSRDPAGGETAAPPPSTPPRPPLAPSGLEPWTPSGYTAFKVILSARLCAAIWNNIQDCDETFNYWEPTHYLLYGTGLQTWEYAPRFALRSYAYLLVHALPAHLYAALLQSNRLLVFYFLRCVLGLACSLCEVYFYRGVCREFGANIGRLTLGFLVLSAGMFIASAAYLPSSFAMYMTLVSMGAWFRQHYPLAIFATAVSTLLGWPFAALLGAPIALDVLFRQRQVWLFVKWSLVSLVVLVAPMTKIDSDLYGRLVSAPLNIVTYNVFSKTGANLYGTEPLSYYLVNGLLNFNIGFPLALAALPACALVSLIIGLPRKSPLYLPSWLGLLPLYLWLAVFGAQAHKEERFLFPAYPLLCLAAAVCLDSLQKLWYHLLVSAKASHYLQRTGWLAVSVLALYGTASLSRIVGQYRAFHAPFDVFMELNRMAAEDMTKPRQALMVCVGKEWYRFPSSFFIPELEWRLGFLESEFRGQLPQYYAAGPNGTRIERDGFNDRNAEEASRYVSATQCQFLVDADTPASPREPAYSRQPHRWTVLHSTPFLDASRSNRLLRAFYVPFLTEKYCSYVNYNLLVNNTWKDRLIPPRTERSE</sequence>
<feature type="transmembrane region" description="Helical" evidence="10">
    <location>
        <begin position="212"/>
        <end position="237"/>
    </location>
</feature>
<comment type="subcellular location">
    <subcellularLocation>
        <location evidence="1 10">Endoplasmic reticulum membrane</location>
        <topology evidence="1 10">Multi-pass membrane protein</topology>
    </subcellularLocation>
</comment>
<evidence type="ECO:0000313" key="12">
    <source>
        <dbReference type="EMBL" id="KAF0296885.1"/>
    </source>
</evidence>
<dbReference type="EC" id="2.4.1.-" evidence="10"/>
<organism evidence="12 13">
    <name type="scientific">Amphibalanus amphitrite</name>
    <name type="common">Striped barnacle</name>
    <name type="synonym">Balanus amphitrite</name>
    <dbReference type="NCBI Taxonomy" id="1232801"/>
    <lineage>
        <taxon>Eukaryota</taxon>
        <taxon>Metazoa</taxon>
        <taxon>Ecdysozoa</taxon>
        <taxon>Arthropoda</taxon>
        <taxon>Crustacea</taxon>
        <taxon>Multicrustacea</taxon>
        <taxon>Cirripedia</taxon>
        <taxon>Thoracica</taxon>
        <taxon>Thoracicalcarea</taxon>
        <taxon>Balanomorpha</taxon>
        <taxon>Balanoidea</taxon>
        <taxon>Balanidae</taxon>
        <taxon>Amphibalaninae</taxon>
        <taxon>Amphibalanus</taxon>
    </lineage>
</organism>
<dbReference type="Pfam" id="PF03901">
    <property type="entry name" value="Glyco_transf_22"/>
    <property type="match status" value="1"/>
</dbReference>
<protein>
    <recommendedName>
        <fullName evidence="10">Mannosyltransferase</fullName>
        <ecNumber evidence="10">2.4.1.-</ecNumber>
    </recommendedName>
</protein>